<evidence type="ECO:0000256" key="1">
    <source>
        <dbReference type="SAM" id="MobiDB-lite"/>
    </source>
</evidence>
<evidence type="ECO:0000313" key="3">
    <source>
        <dbReference type="Proteomes" id="UP000425960"/>
    </source>
</evidence>
<accession>A0A5K7ZW63</accession>
<dbReference type="Proteomes" id="UP000425960">
    <property type="component" value="Chromosome"/>
</dbReference>
<protein>
    <submittedName>
        <fullName evidence="2">Uncharacterized protein</fullName>
    </submittedName>
</protein>
<organism evidence="2 3">
    <name type="scientific">Desulfosarcina ovata subsp. sediminis</name>
    <dbReference type="NCBI Taxonomy" id="885957"/>
    <lineage>
        <taxon>Bacteria</taxon>
        <taxon>Pseudomonadati</taxon>
        <taxon>Thermodesulfobacteriota</taxon>
        <taxon>Desulfobacteria</taxon>
        <taxon>Desulfobacterales</taxon>
        <taxon>Desulfosarcinaceae</taxon>
        <taxon>Desulfosarcina</taxon>
    </lineage>
</organism>
<dbReference type="KEGG" id="dov:DSCO28_49170"/>
<proteinExistence type="predicted"/>
<dbReference type="EMBL" id="AP021876">
    <property type="protein sequence ID" value="BBO84351.1"/>
    <property type="molecule type" value="Genomic_DNA"/>
</dbReference>
<gene>
    <name evidence="2" type="ORF">DSCO28_49170</name>
</gene>
<feature type="compositionally biased region" description="Basic and acidic residues" evidence="1">
    <location>
        <begin position="99"/>
        <end position="114"/>
    </location>
</feature>
<name>A0A5K7ZW63_9BACT</name>
<feature type="region of interest" description="Disordered" evidence="1">
    <location>
        <begin position="84"/>
        <end position="114"/>
    </location>
</feature>
<evidence type="ECO:0000313" key="2">
    <source>
        <dbReference type="EMBL" id="BBO84351.1"/>
    </source>
</evidence>
<dbReference type="RefSeq" id="WP_155311866.1">
    <property type="nucleotide sequence ID" value="NZ_AP021876.1"/>
</dbReference>
<dbReference type="AlphaFoldDB" id="A0A5K7ZW63"/>
<reference evidence="2 3" key="1">
    <citation type="submission" date="2019-11" db="EMBL/GenBank/DDBJ databases">
        <title>Comparative genomics of hydrocarbon-degrading Desulfosarcina strains.</title>
        <authorList>
            <person name="Watanabe M."/>
            <person name="Kojima H."/>
            <person name="Fukui M."/>
        </authorList>
    </citation>
    <scope>NUCLEOTIDE SEQUENCE [LARGE SCALE GENOMIC DNA]</scope>
    <source>
        <strain evidence="2 3">28bB2T</strain>
    </source>
</reference>
<sequence length="114" mass="13074">MTVKIYNEIYEFAASAGALEGYVFLKKDLQADHLDNWIRNLENQYRLLPEEVRQCVQTSVDRTLGRAWQSIAAVLGETHRHVRSLKSMTAGNPPDSPQDFEKEKKEKAEKYCTG</sequence>